<keyword evidence="2" id="KW-1185">Reference proteome</keyword>
<gene>
    <name evidence="1" type="primary">ERV29_1</name>
    <name evidence="1" type="ORF">LPJ66_010467</name>
</gene>
<organism evidence="1 2">
    <name type="scientific">Kickxella alabastrina</name>
    <dbReference type="NCBI Taxonomy" id="61397"/>
    <lineage>
        <taxon>Eukaryota</taxon>
        <taxon>Fungi</taxon>
        <taxon>Fungi incertae sedis</taxon>
        <taxon>Zoopagomycota</taxon>
        <taxon>Kickxellomycotina</taxon>
        <taxon>Kickxellomycetes</taxon>
        <taxon>Kickxellales</taxon>
        <taxon>Kickxellaceae</taxon>
        <taxon>Kickxella</taxon>
    </lineage>
</organism>
<evidence type="ECO:0000313" key="2">
    <source>
        <dbReference type="Proteomes" id="UP001150581"/>
    </source>
</evidence>
<sequence>VMDKIRNVSEQTEDILDRMSRPLKPYIPLVARTLLVSTFLEDAIRIVMQWQNQLYFLQAYRGFPWGISHFFLLANVITMLVCSTLAIFRRQTEYAVGGLFAVIVVQGFAYGLIFDFKFFVRNLSVAGGLLMLLAEALLARRRNVFAGLPSISDEDKSKYVLLGGRILLVLLFVSFVFSGSFSVTRLIVSAVGGMSCLMVAVGFKAKWSAIVLVTILSVFNLMVNNWWSIDFNPTHRDFVKYDFFQTLSIMGGFLLLVNVGPGGFSVDEKKKNF</sequence>
<reference evidence="1" key="1">
    <citation type="submission" date="2022-07" db="EMBL/GenBank/DDBJ databases">
        <title>Phylogenomic reconstructions and comparative analyses of Kickxellomycotina fungi.</title>
        <authorList>
            <person name="Reynolds N.K."/>
            <person name="Stajich J.E."/>
            <person name="Barry K."/>
            <person name="Grigoriev I.V."/>
            <person name="Crous P."/>
            <person name="Smith M.E."/>
        </authorList>
    </citation>
    <scope>NUCLEOTIDE SEQUENCE</scope>
    <source>
        <strain evidence="1">Benny 63K</strain>
    </source>
</reference>
<protein>
    <submittedName>
        <fullName evidence="1">ER-derived vesicles protein erv29</fullName>
    </submittedName>
</protein>
<proteinExistence type="predicted"/>
<dbReference type="Proteomes" id="UP001150581">
    <property type="component" value="Unassembled WGS sequence"/>
</dbReference>
<accession>A0ACC1I142</accession>
<feature type="non-terminal residue" evidence="1">
    <location>
        <position position="1"/>
    </location>
</feature>
<evidence type="ECO:0000313" key="1">
    <source>
        <dbReference type="EMBL" id="KAJ1884725.1"/>
    </source>
</evidence>
<name>A0ACC1I142_9FUNG</name>
<dbReference type="EMBL" id="JANBPG010002757">
    <property type="protein sequence ID" value="KAJ1884725.1"/>
    <property type="molecule type" value="Genomic_DNA"/>
</dbReference>
<comment type="caution">
    <text evidence="1">The sequence shown here is derived from an EMBL/GenBank/DDBJ whole genome shotgun (WGS) entry which is preliminary data.</text>
</comment>